<evidence type="ECO:0000313" key="3">
    <source>
        <dbReference type="EMBL" id="MCB5447204.1"/>
    </source>
</evidence>
<dbReference type="RefSeq" id="WP_226915329.1">
    <property type="nucleotide sequence ID" value="NZ_BAABXU010000001.1"/>
</dbReference>
<dbReference type="Proteomes" id="UP001299409">
    <property type="component" value="Unassembled WGS sequence"/>
</dbReference>
<feature type="transmembrane region" description="Helical" evidence="1">
    <location>
        <begin position="12"/>
        <end position="31"/>
    </location>
</feature>
<dbReference type="EMBL" id="JAJBMB010000017">
    <property type="protein sequence ID" value="MCB5447204.1"/>
    <property type="molecule type" value="Genomic_DNA"/>
</dbReference>
<gene>
    <name evidence="3" type="ORF">LIP50_13440</name>
</gene>
<keyword evidence="1" id="KW-1133">Transmembrane helix</keyword>
<protein>
    <submittedName>
        <fullName evidence="3">CPBP family intramembrane metalloprotease</fullName>
        <ecNumber evidence="3">3.4.24.-</ecNumber>
    </submittedName>
</protein>
<keyword evidence="4" id="KW-1185">Reference proteome</keyword>
<feature type="transmembrane region" description="Helical" evidence="1">
    <location>
        <begin position="114"/>
        <end position="131"/>
    </location>
</feature>
<dbReference type="InterPro" id="IPR003675">
    <property type="entry name" value="Rce1/LyrA-like_dom"/>
</dbReference>
<keyword evidence="1" id="KW-0472">Membrane</keyword>
<keyword evidence="3" id="KW-0482">Metalloprotease</keyword>
<organism evidence="3 4">
    <name type="scientific">Intestinibacter bartlettii</name>
    <dbReference type="NCBI Taxonomy" id="261299"/>
    <lineage>
        <taxon>Bacteria</taxon>
        <taxon>Bacillati</taxon>
        <taxon>Bacillota</taxon>
        <taxon>Clostridia</taxon>
        <taxon>Peptostreptococcales</taxon>
        <taxon>Peptostreptococcaceae</taxon>
        <taxon>Intestinibacter</taxon>
    </lineage>
</organism>
<evidence type="ECO:0000313" key="4">
    <source>
        <dbReference type="Proteomes" id="UP001299409"/>
    </source>
</evidence>
<feature type="transmembrane region" description="Helical" evidence="1">
    <location>
        <begin position="152"/>
        <end position="172"/>
    </location>
</feature>
<name>A0ABS8D0G0_9FIRM</name>
<feature type="transmembrane region" description="Helical" evidence="1">
    <location>
        <begin position="184"/>
        <end position="205"/>
    </location>
</feature>
<dbReference type="GO" id="GO:0008237">
    <property type="term" value="F:metallopeptidase activity"/>
    <property type="evidence" value="ECO:0007669"/>
    <property type="project" value="UniProtKB-KW"/>
</dbReference>
<dbReference type="EC" id="3.4.24.-" evidence="3"/>
<sequence length="228" mass="26358">MSKKSISIIDKEYVLDCFLVLVVLQIARIIIKNILLSVLNFTDINLNIANIISIMIVGISVFMFLRGSSLFNPAGNRLTEMANKYDNKKIRIILFIITLISLILTVVFKTEYIFYELIVMCLATIVVPLYEELLFRKYLWNYVNSFVENQKITWVVITIMSVLFILGYWDIVNQNLQIVGSDKFAVDVIFTNMKLGVLMSAITGFMKYKYKDIYLCIFLHIIISCVLL</sequence>
<keyword evidence="3" id="KW-0378">Hydrolase</keyword>
<proteinExistence type="predicted"/>
<feature type="transmembrane region" description="Helical" evidence="1">
    <location>
        <begin position="51"/>
        <end position="71"/>
    </location>
</feature>
<evidence type="ECO:0000259" key="2">
    <source>
        <dbReference type="Pfam" id="PF02517"/>
    </source>
</evidence>
<comment type="caution">
    <text evidence="3">The sequence shown here is derived from an EMBL/GenBank/DDBJ whole genome shotgun (WGS) entry which is preliminary data.</text>
</comment>
<evidence type="ECO:0000256" key="1">
    <source>
        <dbReference type="SAM" id="Phobius"/>
    </source>
</evidence>
<dbReference type="Pfam" id="PF02517">
    <property type="entry name" value="Rce1-like"/>
    <property type="match status" value="1"/>
</dbReference>
<feature type="transmembrane region" description="Helical" evidence="1">
    <location>
        <begin position="92"/>
        <end position="108"/>
    </location>
</feature>
<accession>A0ABS8D0G0</accession>
<keyword evidence="3" id="KW-0645">Protease</keyword>
<reference evidence="3 4" key="1">
    <citation type="submission" date="2021-10" db="EMBL/GenBank/DDBJ databases">
        <title>Collection of gut derived symbiotic bacterial strains cultured from healthy donors.</title>
        <authorList>
            <person name="Lin H."/>
            <person name="Littmann E."/>
            <person name="Claire K."/>
            <person name="Pamer E."/>
        </authorList>
    </citation>
    <scope>NUCLEOTIDE SEQUENCE [LARGE SCALE GENOMIC DNA]</scope>
    <source>
        <strain evidence="3 4">MSK.17.68</strain>
    </source>
</reference>
<feature type="domain" description="CAAX prenyl protease 2/Lysostaphin resistance protein A-like" evidence="2">
    <location>
        <begin position="117"/>
        <end position="224"/>
    </location>
</feature>
<keyword evidence="1" id="KW-0812">Transmembrane</keyword>